<keyword evidence="2" id="KW-1185">Reference proteome</keyword>
<evidence type="ECO:0000313" key="1">
    <source>
        <dbReference type="EMBL" id="KAI0060918.1"/>
    </source>
</evidence>
<protein>
    <submittedName>
        <fullName evidence="1">Uncharacterized protein</fullName>
    </submittedName>
</protein>
<proteinExistence type="predicted"/>
<gene>
    <name evidence="1" type="ORF">BV25DRAFT_1839261</name>
</gene>
<dbReference type="Proteomes" id="UP000814140">
    <property type="component" value="Unassembled WGS sequence"/>
</dbReference>
<sequence length="160" mass="17190">MKDETLRLEASDRGEHLVEIHTGDLTVSLSNEAHLVPSSETEGVSFGLKERASLDDASVGRHIRPRDKVVYFMCADGGEFLFISLAPFISEWGTLSFFPCRRIAGESIDNSHDCLEVWNSGARVVQSNGGVKVGRDGREDSLGEGFEGGTSGANTITSGA</sequence>
<dbReference type="EMBL" id="MU277215">
    <property type="protein sequence ID" value="KAI0060918.1"/>
    <property type="molecule type" value="Genomic_DNA"/>
</dbReference>
<accession>A0ACB8SXE4</accession>
<name>A0ACB8SXE4_9AGAM</name>
<comment type="caution">
    <text evidence="1">The sequence shown here is derived from an EMBL/GenBank/DDBJ whole genome shotgun (WGS) entry which is preliminary data.</text>
</comment>
<evidence type="ECO:0000313" key="2">
    <source>
        <dbReference type="Proteomes" id="UP000814140"/>
    </source>
</evidence>
<organism evidence="1 2">
    <name type="scientific">Artomyces pyxidatus</name>
    <dbReference type="NCBI Taxonomy" id="48021"/>
    <lineage>
        <taxon>Eukaryota</taxon>
        <taxon>Fungi</taxon>
        <taxon>Dikarya</taxon>
        <taxon>Basidiomycota</taxon>
        <taxon>Agaricomycotina</taxon>
        <taxon>Agaricomycetes</taxon>
        <taxon>Russulales</taxon>
        <taxon>Auriscalpiaceae</taxon>
        <taxon>Artomyces</taxon>
    </lineage>
</organism>
<reference evidence="1" key="2">
    <citation type="journal article" date="2022" name="New Phytol.">
        <title>Evolutionary transition to the ectomycorrhizal habit in the genomes of a hyperdiverse lineage of mushroom-forming fungi.</title>
        <authorList>
            <person name="Looney B."/>
            <person name="Miyauchi S."/>
            <person name="Morin E."/>
            <person name="Drula E."/>
            <person name="Courty P.E."/>
            <person name="Kohler A."/>
            <person name="Kuo A."/>
            <person name="LaButti K."/>
            <person name="Pangilinan J."/>
            <person name="Lipzen A."/>
            <person name="Riley R."/>
            <person name="Andreopoulos W."/>
            <person name="He G."/>
            <person name="Johnson J."/>
            <person name="Nolan M."/>
            <person name="Tritt A."/>
            <person name="Barry K.W."/>
            <person name="Grigoriev I.V."/>
            <person name="Nagy L.G."/>
            <person name="Hibbett D."/>
            <person name="Henrissat B."/>
            <person name="Matheny P.B."/>
            <person name="Labbe J."/>
            <person name="Martin F.M."/>
        </authorList>
    </citation>
    <scope>NUCLEOTIDE SEQUENCE</scope>
    <source>
        <strain evidence="1">HHB10654</strain>
    </source>
</reference>
<reference evidence="1" key="1">
    <citation type="submission" date="2021-03" db="EMBL/GenBank/DDBJ databases">
        <authorList>
            <consortium name="DOE Joint Genome Institute"/>
            <person name="Ahrendt S."/>
            <person name="Looney B.P."/>
            <person name="Miyauchi S."/>
            <person name="Morin E."/>
            <person name="Drula E."/>
            <person name="Courty P.E."/>
            <person name="Chicoki N."/>
            <person name="Fauchery L."/>
            <person name="Kohler A."/>
            <person name="Kuo A."/>
            <person name="Labutti K."/>
            <person name="Pangilinan J."/>
            <person name="Lipzen A."/>
            <person name="Riley R."/>
            <person name="Andreopoulos W."/>
            <person name="He G."/>
            <person name="Johnson J."/>
            <person name="Barry K.W."/>
            <person name="Grigoriev I.V."/>
            <person name="Nagy L."/>
            <person name="Hibbett D."/>
            <person name="Henrissat B."/>
            <person name="Matheny P.B."/>
            <person name="Labbe J."/>
            <person name="Martin F."/>
        </authorList>
    </citation>
    <scope>NUCLEOTIDE SEQUENCE</scope>
    <source>
        <strain evidence="1">HHB10654</strain>
    </source>
</reference>